<dbReference type="EMBL" id="PVZC01000001">
    <property type="protein sequence ID" value="PRY02654.1"/>
    <property type="molecule type" value="Genomic_DNA"/>
</dbReference>
<dbReference type="Gene3D" id="2.120.10.30">
    <property type="entry name" value="TolB, C-terminal domain"/>
    <property type="match status" value="1"/>
</dbReference>
<dbReference type="InterPro" id="IPR050585">
    <property type="entry name" value="Xaa-Pro_dipeptidyl-ppase/CocE"/>
</dbReference>
<dbReference type="PANTHER" id="PTHR43056:SF5">
    <property type="entry name" value="PEPTIDASE S9 PROLYL OLIGOPEPTIDASE CATALYTIC DOMAIN-CONTAINING PROTEIN"/>
    <property type="match status" value="1"/>
</dbReference>
<reference evidence="2 3" key="1">
    <citation type="submission" date="2018-03" db="EMBL/GenBank/DDBJ databases">
        <title>Genomic Encyclopedia of Archaeal and Bacterial Type Strains, Phase II (KMG-II): from individual species to whole genera.</title>
        <authorList>
            <person name="Goeker M."/>
        </authorList>
    </citation>
    <scope>NUCLEOTIDE SEQUENCE [LARGE SCALE GENOMIC DNA]</scope>
    <source>
        <strain evidence="2 3">DSM 45601</strain>
    </source>
</reference>
<keyword evidence="2" id="KW-0645">Protease</keyword>
<dbReference type="PANTHER" id="PTHR43056">
    <property type="entry name" value="PEPTIDASE S9 PROLYL OLIGOPEPTIDASE"/>
    <property type="match status" value="1"/>
</dbReference>
<sequence>MTDPVTTPYGSWPSPLSATDVAQAGRQLGYPSIVGDDVWWQESRPDHNGRITVMHRAADGTVTELLPAPWQARTRVHEYGGRSYLPVPLPRPRDGSGGRRRRGIVFANFADQRLYLLDPADGTPRPLTPEPPVQAAHRYADFVLAPDRRHLLCVTERHHTGQITRAIVAVPLSGRAAEDPAALRELVGGADFFASPRPSPDGRHLAWVTWNHPRMPWDGSELRVAEVTAEGALAHARTVKGGLTESVLAPAWRDSESLYVVSDWTGWWNIYHVGLFGQSPHALYPVEEEFSQPLWRLGNDPYAVLADGRLVVLHGHADLRPAVLDPEDAELTPLDLPYDSWLSELATDGRHVVGVGGGPATAPAVVRIDPDAGTGTPLRTGLDRLPDPAYLPRPTALKFEGRFGQTVHAHLYPPTNPRATAAGPAPYVVWVHGGPTSAAGTALDLTRAYFTSRGIGVIDVNYGGSAGYGRTYRERLRHQWGVVDVEDAQAAAHHLAATGLADPARIAIRGGSAGGWTTLAALTRTTTFAGGVSYYGVTELLAFAEETHDFESRYLEGLVGPLPGYQARYVERSPITRVDAVRAPVLLLQGTEDPVVVPGQSERFVQRLAANGVPHAYLDFEGEAHGFRRPETIVAALEAELSFYAQIFGFDTDVPPLELKHGTPAGWSLGGAPATDQDG</sequence>
<comment type="caution">
    <text evidence="2">The sequence shown here is derived from an EMBL/GenBank/DDBJ whole genome shotgun (WGS) entry which is preliminary data.</text>
</comment>
<dbReference type="GO" id="GO:0004177">
    <property type="term" value="F:aminopeptidase activity"/>
    <property type="evidence" value="ECO:0007669"/>
    <property type="project" value="UniProtKB-KW"/>
</dbReference>
<dbReference type="Proteomes" id="UP000237846">
    <property type="component" value="Unassembled WGS sequence"/>
</dbReference>
<evidence type="ECO:0000259" key="1">
    <source>
        <dbReference type="Pfam" id="PF00326"/>
    </source>
</evidence>
<keyword evidence="3" id="KW-1185">Reference proteome</keyword>
<feature type="domain" description="Peptidase S9 prolyl oligopeptidase catalytic" evidence="1">
    <location>
        <begin position="446"/>
        <end position="649"/>
    </location>
</feature>
<proteinExistence type="predicted"/>
<dbReference type="GO" id="GO:0008236">
    <property type="term" value="F:serine-type peptidase activity"/>
    <property type="evidence" value="ECO:0007669"/>
    <property type="project" value="InterPro"/>
</dbReference>
<dbReference type="InterPro" id="IPR001375">
    <property type="entry name" value="Peptidase_S9_cat"/>
</dbReference>
<organism evidence="2 3">
    <name type="scientific">Allonocardiopsis opalescens</name>
    <dbReference type="NCBI Taxonomy" id="1144618"/>
    <lineage>
        <taxon>Bacteria</taxon>
        <taxon>Bacillati</taxon>
        <taxon>Actinomycetota</taxon>
        <taxon>Actinomycetes</taxon>
        <taxon>Streptosporangiales</taxon>
        <taxon>Allonocardiopsis</taxon>
    </lineage>
</organism>
<dbReference type="GO" id="GO:0006508">
    <property type="term" value="P:proteolysis"/>
    <property type="evidence" value="ECO:0007669"/>
    <property type="project" value="InterPro"/>
</dbReference>
<dbReference type="AlphaFoldDB" id="A0A2T0QFE5"/>
<dbReference type="Gene3D" id="3.40.50.1820">
    <property type="entry name" value="alpha/beta hydrolase"/>
    <property type="match status" value="1"/>
</dbReference>
<evidence type="ECO:0000313" key="2">
    <source>
        <dbReference type="EMBL" id="PRY02654.1"/>
    </source>
</evidence>
<keyword evidence="2" id="KW-0031">Aminopeptidase</keyword>
<dbReference type="InterPro" id="IPR011042">
    <property type="entry name" value="6-blade_b-propeller_TolB-like"/>
</dbReference>
<dbReference type="SUPFAM" id="SSF53474">
    <property type="entry name" value="alpha/beta-Hydrolases"/>
    <property type="match status" value="1"/>
</dbReference>
<dbReference type="SUPFAM" id="SSF82171">
    <property type="entry name" value="DPP6 N-terminal domain-like"/>
    <property type="match status" value="1"/>
</dbReference>
<dbReference type="OrthoDB" id="128799at2"/>
<dbReference type="Pfam" id="PF00326">
    <property type="entry name" value="Peptidase_S9"/>
    <property type="match status" value="1"/>
</dbReference>
<evidence type="ECO:0000313" key="3">
    <source>
        <dbReference type="Proteomes" id="UP000237846"/>
    </source>
</evidence>
<name>A0A2T0QFE5_9ACTN</name>
<protein>
    <submittedName>
        <fullName evidence="2">Dipeptidyl aminopeptidase/acylaminoacyl peptidase</fullName>
    </submittedName>
</protein>
<accession>A0A2T0QFE5</accession>
<dbReference type="InterPro" id="IPR029058">
    <property type="entry name" value="AB_hydrolase_fold"/>
</dbReference>
<gene>
    <name evidence="2" type="ORF">CLV72_1011257</name>
</gene>
<keyword evidence="2" id="KW-0378">Hydrolase</keyword>
<dbReference type="RefSeq" id="WP_106240601.1">
    <property type="nucleotide sequence ID" value="NZ_PVZC01000001.1"/>
</dbReference>